<sequence>MIKNISIVVFVVLFFNACSFKDSLLVTNKNYKYGLYSVNNQEFIIKPIFQELYFIDSLKADNKKIEHKNYFNLHWIHNNTPKEYLVYEYNNLYGVVANNKKFIFRPIFKNISKFYNNVAVVQENELFGYINKDLNLIQKPIFKDARDFLSKVSFVQSMTNDKYACIDLSMNLLTKFIYDEVYSFSSDFARFKKDNKWGFLDKNCNEVVKAKYDFAYDFLDNKAKVVDNEKIYFLNKDDLK</sequence>
<protein>
    <submittedName>
        <fullName evidence="1">Uncharacterized protein</fullName>
    </submittedName>
</protein>
<name>A0A2N1J1R1_9BACT</name>
<dbReference type="PANTHER" id="PTHR37841:SF1">
    <property type="entry name" value="DUF3298 DOMAIN-CONTAINING PROTEIN"/>
    <property type="match status" value="1"/>
</dbReference>
<evidence type="ECO:0000313" key="2">
    <source>
        <dbReference type="Proteomes" id="UP000233248"/>
    </source>
</evidence>
<dbReference type="EMBL" id="NXIF01000033">
    <property type="protein sequence ID" value="PKI80488.1"/>
    <property type="molecule type" value="Genomic_DNA"/>
</dbReference>
<dbReference type="Pfam" id="PF14903">
    <property type="entry name" value="WG_beta_rep"/>
    <property type="match status" value="3"/>
</dbReference>
<dbReference type="PANTHER" id="PTHR37841">
    <property type="entry name" value="GLR2918 PROTEIN"/>
    <property type="match status" value="1"/>
</dbReference>
<dbReference type="OrthoDB" id="5349162at2"/>
<dbReference type="KEGG" id="ahs:AHALO_2473"/>
<reference evidence="1 2" key="1">
    <citation type="submission" date="2017-09" db="EMBL/GenBank/DDBJ databases">
        <title>Genomics of the genus Arcobacter.</title>
        <authorList>
            <person name="Perez-Cataluna A."/>
            <person name="Figueras M.J."/>
            <person name="Salas-Masso N."/>
        </authorList>
    </citation>
    <scope>NUCLEOTIDE SEQUENCE [LARGE SCALE GENOMIC DNA]</scope>
    <source>
        <strain evidence="1 2">DSM 18005</strain>
    </source>
</reference>
<gene>
    <name evidence="1" type="ORF">CP960_08720</name>
</gene>
<proteinExistence type="predicted"/>
<evidence type="ECO:0000313" key="1">
    <source>
        <dbReference type="EMBL" id="PKI80488.1"/>
    </source>
</evidence>
<organism evidence="1 2">
    <name type="scientific">Malaciobacter halophilus</name>
    <dbReference type="NCBI Taxonomy" id="197482"/>
    <lineage>
        <taxon>Bacteria</taxon>
        <taxon>Pseudomonadati</taxon>
        <taxon>Campylobacterota</taxon>
        <taxon>Epsilonproteobacteria</taxon>
        <taxon>Campylobacterales</taxon>
        <taxon>Arcobacteraceae</taxon>
        <taxon>Malaciobacter</taxon>
    </lineage>
</organism>
<keyword evidence="2" id="KW-1185">Reference proteome</keyword>
<dbReference type="RefSeq" id="WP_101185033.1">
    <property type="nucleotide sequence ID" value="NZ_CP031218.1"/>
</dbReference>
<comment type="caution">
    <text evidence="1">The sequence shown here is derived from an EMBL/GenBank/DDBJ whole genome shotgun (WGS) entry which is preliminary data.</text>
</comment>
<dbReference type="InterPro" id="IPR032774">
    <property type="entry name" value="WG_beta_rep"/>
</dbReference>
<accession>A0A2N1J1R1</accession>
<dbReference type="Proteomes" id="UP000233248">
    <property type="component" value="Unassembled WGS sequence"/>
</dbReference>
<dbReference type="AlphaFoldDB" id="A0A2N1J1R1"/>